<organism evidence="13 14">
    <name type="scientific">Sphaceloma murrayae</name>
    <dbReference type="NCBI Taxonomy" id="2082308"/>
    <lineage>
        <taxon>Eukaryota</taxon>
        <taxon>Fungi</taxon>
        <taxon>Dikarya</taxon>
        <taxon>Ascomycota</taxon>
        <taxon>Pezizomycotina</taxon>
        <taxon>Dothideomycetes</taxon>
        <taxon>Dothideomycetidae</taxon>
        <taxon>Myriangiales</taxon>
        <taxon>Elsinoaceae</taxon>
        <taxon>Sphaceloma</taxon>
    </lineage>
</organism>
<feature type="domain" description="Carrier" evidence="10">
    <location>
        <begin position="3630"/>
        <end position="3710"/>
    </location>
</feature>
<dbReference type="Pfam" id="PF14765">
    <property type="entry name" value="PS-DH"/>
    <property type="match status" value="1"/>
</dbReference>
<dbReference type="InterPro" id="IPR014031">
    <property type="entry name" value="Ketoacyl_synth_C"/>
</dbReference>
<dbReference type="SUPFAM" id="SSF52151">
    <property type="entry name" value="FabD/lysophospholipase-like"/>
    <property type="match status" value="1"/>
</dbReference>
<dbReference type="GO" id="GO:0006633">
    <property type="term" value="P:fatty acid biosynthetic process"/>
    <property type="evidence" value="ECO:0007669"/>
    <property type="project" value="InterPro"/>
</dbReference>
<evidence type="ECO:0000256" key="6">
    <source>
        <dbReference type="ARBA" id="ARBA00022737"/>
    </source>
</evidence>
<dbReference type="SUPFAM" id="SSF47336">
    <property type="entry name" value="ACP-like"/>
    <property type="match status" value="2"/>
</dbReference>
<feature type="region of interest" description="N-terminal hotdog fold" evidence="8">
    <location>
        <begin position="952"/>
        <end position="1096"/>
    </location>
</feature>
<dbReference type="SMART" id="SM00827">
    <property type="entry name" value="PKS_AT"/>
    <property type="match status" value="1"/>
</dbReference>
<keyword evidence="5" id="KW-0808">Transferase</keyword>
<dbReference type="OrthoDB" id="329835at2759"/>
<dbReference type="PANTHER" id="PTHR43775">
    <property type="entry name" value="FATTY ACID SYNTHASE"/>
    <property type="match status" value="1"/>
</dbReference>
<dbReference type="SMART" id="SM00822">
    <property type="entry name" value="PKS_KR"/>
    <property type="match status" value="1"/>
</dbReference>
<dbReference type="CDD" id="cd00833">
    <property type="entry name" value="PKS"/>
    <property type="match status" value="1"/>
</dbReference>
<dbReference type="InterPro" id="IPR036291">
    <property type="entry name" value="NAD(P)-bd_dom_sf"/>
</dbReference>
<dbReference type="InterPro" id="IPR013968">
    <property type="entry name" value="PKS_KR"/>
</dbReference>
<dbReference type="InterPro" id="IPR050091">
    <property type="entry name" value="PKS_NRPS_Biosynth_Enz"/>
</dbReference>
<dbReference type="InterPro" id="IPR042099">
    <property type="entry name" value="ANL_N_sf"/>
</dbReference>
<gene>
    <name evidence="13" type="ORF">CAC42_1924</name>
</gene>
<dbReference type="InterPro" id="IPR032821">
    <property type="entry name" value="PKS_assoc"/>
</dbReference>
<dbReference type="CDD" id="cd05930">
    <property type="entry name" value="A_NRPS"/>
    <property type="match status" value="1"/>
</dbReference>
<dbReference type="Gene3D" id="3.30.300.30">
    <property type="match status" value="1"/>
</dbReference>
<dbReference type="InterPro" id="IPR042104">
    <property type="entry name" value="PKS_dehydratase_sf"/>
</dbReference>
<keyword evidence="1" id="KW-0596">Phosphopantetheine</keyword>
<dbReference type="InterPro" id="IPR036736">
    <property type="entry name" value="ACP-like_sf"/>
</dbReference>
<dbReference type="PROSITE" id="PS52019">
    <property type="entry name" value="PKS_MFAS_DH"/>
    <property type="match status" value="1"/>
</dbReference>
<dbReference type="GO" id="GO:0032259">
    <property type="term" value="P:methylation"/>
    <property type="evidence" value="ECO:0007669"/>
    <property type="project" value="UniProtKB-KW"/>
</dbReference>
<evidence type="ECO:0000256" key="8">
    <source>
        <dbReference type="PROSITE-ProRule" id="PRU01363"/>
    </source>
</evidence>
<evidence type="ECO:0000256" key="7">
    <source>
        <dbReference type="ARBA" id="ARBA00023268"/>
    </source>
</evidence>
<dbReference type="Gene3D" id="3.10.129.110">
    <property type="entry name" value="Polyketide synthase dehydratase"/>
    <property type="match status" value="1"/>
</dbReference>
<dbReference type="GO" id="GO:0016874">
    <property type="term" value="F:ligase activity"/>
    <property type="evidence" value="ECO:0007669"/>
    <property type="project" value="UniProtKB-KW"/>
</dbReference>
<dbReference type="GO" id="GO:0031177">
    <property type="term" value="F:phosphopantetheine binding"/>
    <property type="evidence" value="ECO:0007669"/>
    <property type="project" value="InterPro"/>
</dbReference>
<dbReference type="Pfam" id="PF00109">
    <property type="entry name" value="ketoacyl-synt"/>
    <property type="match status" value="1"/>
</dbReference>
<dbReference type="Pfam" id="PF08659">
    <property type="entry name" value="KR"/>
    <property type="match status" value="1"/>
</dbReference>
<dbReference type="Pfam" id="PF00668">
    <property type="entry name" value="Condensation"/>
    <property type="match status" value="1"/>
</dbReference>
<dbReference type="InterPro" id="IPR029063">
    <property type="entry name" value="SAM-dependent_MTases_sf"/>
</dbReference>
<dbReference type="PANTHER" id="PTHR43775:SF20">
    <property type="entry name" value="HYBRID PKS-NRPS SYNTHETASE APDA"/>
    <property type="match status" value="1"/>
</dbReference>
<dbReference type="InterPro" id="IPR023213">
    <property type="entry name" value="CAT-like_dom_sf"/>
</dbReference>
<feature type="domain" description="Ketosynthase family 3 (KS3)" evidence="11">
    <location>
        <begin position="7"/>
        <end position="452"/>
    </location>
</feature>
<dbReference type="Proteomes" id="UP000243797">
    <property type="component" value="Unassembled WGS sequence"/>
</dbReference>
<feature type="domain" description="Carrier" evidence="10">
    <location>
        <begin position="2480"/>
        <end position="2555"/>
    </location>
</feature>
<dbReference type="EMBL" id="NKHZ01000033">
    <property type="protein sequence ID" value="PNS19188.1"/>
    <property type="molecule type" value="Genomic_DNA"/>
</dbReference>
<dbReference type="Gene3D" id="3.40.50.720">
    <property type="entry name" value="NAD(P)-binding Rossmann-like Domain"/>
    <property type="match status" value="2"/>
</dbReference>
<dbReference type="Pfam" id="PF00501">
    <property type="entry name" value="AMP-binding"/>
    <property type="match status" value="1"/>
</dbReference>
<dbReference type="GO" id="GO:0004312">
    <property type="term" value="F:fatty acid synthase activity"/>
    <property type="evidence" value="ECO:0007669"/>
    <property type="project" value="TreeGrafter"/>
</dbReference>
<name>A0A2K1QVV0_9PEZI</name>
<dbReference type="PROSITE" id="PS00606">
    <property type="entry name" value="KS3_1"/>
    <property type="match status" value="1"/>
</dbReference>
<dbReference type="Pfam" id="PF00550">
    <property type="entry name" value="PP-binding"/>
    <property type="match status" value="1"/>
</dbReference>
<feature type="active site" description="Proton acceptor; for dehydratase activity" evidence="8">
    <location>
        <position position="985"/>
    </location>
</feature>
<dbReference type="SUPFAM" id="SSF53335">
    <property type="entry name" value="S-adenosyl-L-methionine-dependent methyltransferases"/>
    <property type="match status" value="1"/>
</dbReference>
<dbReference type="InterPro" id="IPR013120">
    <property type="entry name" value="FAR_NAD-bd"/>
</dbReference>
<sequence length="4066" mass="446373">MSQDFREEPIAIIGTGCRLAGDTDSPSKLWQVLRDPRDLATAVPPSRFNAAGFYHKSSSYHGHSNVQDMKSYYLSTHPVERQFDAAFFGINTSEAHVLDPQLRLLMETTYEALESAGLPMEVLQGSDTGCYVGLMIGEYEQYMMRDPESIGQYHVMGTARSLMANRLSYFFDWHGPSMTIDTACSSSLVALHQGVQLLRSGHSKVAVAAGSNLILDPITHISESKLQMLSPDGKGRMWDAGANGYARGEGVAAVVMKRLSDALADGDHIEVIVRETGINQDGKTKGITLPSASAQAKLIQATYKRAGLDLKKPSDRPQYFEAHGTGTPAGDPIEAEAIHSAFFGSSSELSDAKGPVNGSEILHVGSIKTIYGHTEGTAGIAAVLRASLALQNSTIPPNMLFKSLNPRIKPFSNVLRIPTSPIPWPSCDGQSRRASVNSFGFGGTNTHAILESHDMGASSNQSSTSDVVFTPFVFSAASEKSLKAYLGKFSTYVEQNRAGLNLRNLAYSLHSRRSRLQVTTSLAASSVEDLLDRLRAKSEAGTQIGVRAQIGGESELGKREPNILGVFTGQGAQWPAMGAQLLSSSKVAARIFAGLEERLQNLPQADRPTWSLRGELVRLEQSRIGQAELSQPLCTAVQIVLVDLLRASGVKFSAVVGHSSGEIAAAYAVGILSADDAICIAYYRGLHGKLAVGKGGQKGAMMAAGITPEDATELLDSEVFSGRANIAAYNSSDSLTLSGDSDAIEELKEILEDEDKFARILKVEKAYHSHHMVACAQPYAASLEALNIRLGTPTGTWISSVSGKDILDHGLSELKSKYWIDNAVNPVLFMQAVQQVCSQRPAFDLAIEVGPHPALQSPATQTIKERTGKVPPYTGLLKRGQKDIVSLAEGLGLSWTHLARGAIDLQAFDHFISSSAPVSLVKTLPTYAWDHDTQYWHESRSTGSIMTRKEAHVLLGHVSPDNVADHEMRWRQILSPAEITWLAGHRLQSQIVFPAAGYVVLAIEAARELLRLSPDASPTTLIHVCDINIHQAMTFDNDDSRVEAVFALAEIKRNASSITANFKYSAASIGTNQKTNNTSALRTLTSGRLEIQLGQQDRSTLPARGEVPDSLLPVKEDEFYESLQTMEYEYSGLFRALSSLRRKLGTVVGLVSTGDDESSELMVHPGMLDAAFQAVLLAKSAPYDGSLWSMHVPKTIDRVTVNPFAWESFETKGKRLPLQAFQRSTSTSSFKGDVDIYPCSSNTAADDQSAHALLQVEGLDCVPFSPATVQDDKELLSTFVWDIAFPDARTAAYDLSTVPDQDELALAHYLERLAFYYLQCLDRAVPVGHTARNEDQPLSRLFGFFDYMKSRISTGKLPFWREEWYQDSIETLTAAARPFLEVADYKLLKRIGDNLINIVLGRITAIEAAREDDLLNEFYPVALGMSRHTVYLARLVKQITYRFPHLHILELGAGTAGATKAILRSIGDGFGSYIFTDISSGFFPKAREYFESSPWSSRINYKVLDISKDPEGQGFATQGFDLIIASQVLHATPVMKQSIKHVRKLLKPGGFLVVNEGINNDTARLGTIFGAFPGWWLGAQNDGRFLGPNLAVSDWDELLKSSGFSGVESSVPVIDPLLTPNTVFITQALDARMDFLRHPRNFSKESLTSIASPAAPIGPVLQEVILLGGTTEIVLGLIKSLEPILLQYFDRVVHIPSIHDIRSHEHKIGPQSLLLSLTDLDKPLFEDLSAASLENFIFVLHTVKTLFWVTHGRRAERPTTNMTIGAIRTALLEIPTLSFQTVEYEDLERLSSKGLAEDFLRFIAGLVWAPRRDNQDSVPPLIWSTERELVVNKEGSLLIPRLLPNRHMNDRYNSARRPIFQTQSTANQASSPGSVKAALDAGRETYCFERVSGTAIADPQHSSPTSTSLLKVVQIQHLAQKVSGIGHGHLALARDAAGSYHLVISEHISADIPAMPSTISISLDGIQGITKALEAKACLLHMMSLNLLAMEILETCRAGERILAYELDLTFASILKRAAKEREVDVVLVTSSLPAGRAKLLGWVNLHSQSTTRRIQQILPETSVMLLLGDLKGRSDYSGLASRIGKSLHSVQKQISLGDFFLKQGKLLRDPLTMGVDARGRLDTALRQAIQDRSMLKDAINTIPASQLATLSSTSTSHQPIILDWETVGEIDVRVRPVDQLDLFSNDKTYWLAGLTGSLGLSLCEWMLDHGAKHILMTSRNPKISQGWLQRVTSRGAVVQVHSVDLTDEEATSSFHNDITSVLPPIGGVASGAMVLRDTTLRNMSLDDMLQVCRPKVLGTTVLDKLFHDNPLDFFIVFSSLTAVTGNPGQANYSAANLFMSALVEQRRQRGLPASVIHIAPILGVGYVSEKSDRTKTNFPRTSGYSLTAERDFHQLFGEAVLAGGQSTHSGESAEIVLGIHKVPSNPKKLPYWYDDPMATHFILNSDSSDASKTTVVKASAKALLATVTTKAQASKVLTDAIKPVIVSLFQLTDGSLLDDLEFLSLRLDDIGLDSLLAVELRAWWLKTVQVNLPVMKLLSGITVEELIQLALENLDPGLIPHVNPESESDGIAEPADEHESSLPATSTEPHSSSNSDGSGTPETELAITPASETIEDFEVILQKPVLHETEIERWADLSFSQTMFWFVLTYLDDKTSLNHTGLYRMTGPIQIPRLEEAVIQVGQQHEALRVCFQSIDDRVRQGVMRTSQLRLEHRRISTESEAVDIAEQLQNHKYDVGQGECLRIILLELSPTVHFLLYGTHSLVMDGISGAILTRSLLTSYNEASQASNSGSFQYLTFADSQLESFRNGKMERSLRFWRKKFASCPAPLPVLRISTAMTRPAQTIYQNLRADLRIPPKTRERIKGACRQMRVRPFHFCLTVFRALLCRLADTEEICIGIVDANRAHEGALETIGPFINLLPLRFNGDFAQKFEAALRETKYEADEALKHQDVPFQALLNDLGLSRSATHSPLFQAFFDYRQGMPKRQRWGDCDLELLSFQASKLPYDVSLDIIDDAVTDEYHLMLIVRADMYSEQDAELLLKCYQRLLQSFADDPSTTIAEPQMFDQERIDRALGFGRGDIATWSWPYESVLGRIYSFGETQPDDLALKLPFGGETMTYGAMIAKAQAIAARLQAEGVSPNSVVATFQEATPNWLCSVLGIFSAGAICAPFDGSTIPKRLIDMAIDSRAVVFLVDKAVNAGALQQLGADPARKLIDVDEIETKDTSTTTPFYTSKANDPAMLLYTSGSTGTPKGIVLNHGGFRNWSEFMPNLYRSGGQDVVLTQSSCGFDMSYLQSFFALCHGGTVCICPRAFRVDAEAITKIIAEEGVTVTCGVPSEYTNWLRFGDSRALSRAKKWRTAMCGGEPGTNVVLELQASLGPQPPPRFFHIYGPTEITFIATGMELIYGSGEKTPAIGYPFPNYSVYVLDGNMKPVPPGFQGEIYVGGAGVAAGYLHNPGMTAEKFLPDPFAPANFRSQGWTTMHKTGDNGRWREDGALLIEGRKTGDTQHKLRGLRIDLQEIEKVLVAESSGLLTDAVVSVLRPSPQRPELLVAHVRFDTKSDLSDIEQKRTLDRLSAHLPLPQYMWPAIIVPIVHLPMMASGKLDRRAIAALPLPESSQSAEASDMEAVPLTDMEAQLKHLWEEVISKQVTQRYRIGPDTDFFRVGGTSMLLLRLQAKIKQTYLRTIPFVAMFEASTLGAMAKCISDNADARHETYDWNAETRIAEPTLSLISLTTPVPRLSTPQVVVLTGATGVLGRALLAALIANPTVTKIHCVAIRRLSTRLSSDPLLKHAKVQAYEGDLETPSLGLSKEDTRFIFGSADTIVHNGADTSHMKSYASVRAANLYSTKELVAMCVSIGRRVPIEYVSTASVLQFARATDWRIPSSAALYAPPPDVRDGYSSSKWASERFLERISEESGWEIGVHRISAITGEGVRGGEVVPNLVRFAEMLKAVPIIEKVKGWINFVELGTVVDKFMKAVVAESQGHDDDRVSKVRYYHQIGETGVEFAHLDEYVASRVGTEVRKIEVKDWVSEARGAGMDPVLAEFFNNVESIEEIVWPRLQD</sequence>
<dbReference type="InterPro" id="IPR009081">
    <property type="entry name" value="PP-bd_ACP"/>
</dbReference>
<dbReference type="GO" id="GO:0004315">
    <property type="term" value="F:3-oxoacyl-[acyl-carrier-protein] synthase activity"/>
    <property type="evidence" value="ECO:0007669"/>
    <property type="project" value="InterPro"/>
</dbReference>
<dbReference type="InterPro" id="IPR020845">
    <property type="entry name" value="AMP-binding_CS"/>
</dbReference>
<dbReference type="InterPro" id="IPR057326">
    <property type="entry name" value="KR_dom"/>
</dbReference>
<evidence type="ECO:0000256" key="2">
    <source>
        <dbReference type="ARBA" id="ARBA00022553"/>
    </source>
</evidence>
<keyword evidence="2" id="KW-0597">Phosphoprotein</keyword>
<dbReference type="PROSITE" id="PS50075">
    <property type="entry name" value="CARRIER"/>
    <property type="match status" value="2"/>
</dbReference>
<dbReference type="InterPro" id="IPR014030">
    <property type="entry name" value="Ketoacyl_synth_N"/>
</dbReference>
<dbReference type="SMART" id="SM00823">
    <property type="entry name" value="PKS_PP"/>
    <property type="match status" value="2"/>
</dbReference>
<dbReference type="InterPro" id="IPR049551">
    <property type="entry name" value="PKS_DH_C"/>
</dbReference>
<feature type="domain" description="PKS/mFAS DH" evidence="12">
    <location>
        <begin position="952"/>
        <end position="1270"/>
    </location>
</feature>
<dbReference type="InterPro" id="IPR016036">
    <property type="entry name" value="Malonyl_transacylase_ACP-bd"/>
</dbReference>
<feature type="compositionally biased region" description="Polar residues" evidence="9">
    <location>
        <begin position="2583"/>
        <end position="2602"/>
    </location>
</feature>
<keyword evidence="4" id="KW-0489">Methyltransferase</keyword>
<evidence type="ECO:0000259" key="11">
    <source>
        <dbReference type="PROSITE" id="PS52004"/>
    </source>
</evidence>
<dbReference type="InterPro" id="IPR016035">
    <property type="entry name" value="Acyl_Trfase/lysoPLipase"/>
</dbReference>
<dbReference type="Pfam" id="PF21089">
    <property type="entry name" value="PKS_DH_N"/>
    <property type="match status" value="1"/>
</dbReference>
<dbReference type="CDD" id="cd19532">
    <property type="entry name" value="C_PKS-NRPS"/>
    <property type="match status" value="1"/>
</dbReference>
<evidence type="ECO:0000256" key="1">
    <source>
        <dbReference type="ARBA" id="ARBA00022450"/>
    </source>
</evidence>
<dbReference type="Gene3D" id="3.40.47.10">
    <property type="match status" value="1"/>
</dbReference>
<dbReference type="InParanoid" id="A0A2K1QVV0"/>
<feature type="region of interest" description="C-terminal hotdog fold" evidence="8">
    <location>
        <begin position="1111"/>
        <end position="1270"/>
    </location>
</feature>
<dbReference type="InterPro" id="IPR001227">
    <property type="entry name" value="Ac_transferase_dom_sf"/>
</dbReference>
<dbReference type="InterPro" id="IPR020807">
    <property type="entry name" value="PKS_DH"/>
</dbReference>
<feature type="active site" description="Proton donor; for dehydratase activity" evidence="8">
    <location>
        <position position="1169"/>
    </location>
</feature>
<dbReference type="Gene3D" id="3.40.50.150">
    <property type="entry name" value="Vaccinia Virus protein VP39"/>
    <property type="match status" value="1"/>
</dbReference>
<dbReference type="PROSITE" id="PS00455">
    <property type="entry name" value="AMP_BINDING"/>
    <property type="match status" value="1"/>
</dbReference>
<evidence type="ECO:0000259" key="12">
    <source>
        <dbReference type="PROSITE" id="PS52019"/>
    </source>
</evidence>
<dbReference type="Gene3D" id="3.30.559.10">
    <property type="entry name" value="Chloramphenicol acetyltransferase-like domain"/>
    <property type="match status" value="1"/>
</dbReference>
<dbReference type="InterPro" id="IPR049552">
    <property type="entry name" value="PKS_DH_N"/>
</dbReference>
<dbReference type="Pfam" id="PF16197">
    <property type="entry name" value="KAsynt_C_assoc"/>
    <property type="match status" value="1"/>
</dbReference>
<dbReference type="Gene3D" id="1.10.1200.10">
    <property type="entry name" value="ACP-like"/>
    <property type="match status" value="1"/>
</dbReference>
<keyword evidence="6" id="KW-0677">Repeat</keyword>
<keyword evidence="3" id="KW-0436">Ligase</keyword>
<dbReference type="InterPro" id="IPR045851">
    <property type="entry name" value="AMP-bd_C_sf"/>
</dbReference>
<dbReference type="InterPro" id="IPR018201">
    <property type="entry name" value="Ketoacyl_synth_AS"/>
</dbReference>
<dbReference type="Gene3D" id="3.40.366.10">
    <property type="entry name" value="Malonyl-Coenzyme A Acyl Carrier Protein, domain 2"/>
    <property type="match status" value="1"/>
</dbReference>
<comment type="caution">
    <text evidence="13">The sequence shown here is derived from an EMBL/GenBank/DDBJ whole genome shotgun (WGS) entry which is preliminary data.</text>
</comment>
<evidence type="ECO:0000256" key="5">
    <source>
        <dbReference type="ARBA" id="ARBA00022679"/>
    </source>
</evidence>
<evidence type="ECO:0000259" key="10">
    <source>
        <dbReference type="PROSITE" id="PS50075"/>
    </source>
</evidence>
<evidence type="ECO:0000256" key="4">
    <source>
        <dbReference type="ARBA" id="ARBA00022603"/>
    </source>
</evidence>
<proteinExistence type="predicted"/>
<accession>A0A2K1QVV0</accession>
<evidence type="ECO:0000313" key="13">
    <source>
        <dbReference type="EMBL" id="PNS19188.1"/>
    </source>
</evidence>
<dbReference type="InterPro" id="IPR001242">
    <property type="entry name" value="Condensation_dom"/>
</dbReference>
<dbReference type="InterPro" id="IPR014043">
    <property type="entry name" value="Acyl_transferase_dom"/>
</dbReference>
<dbReference type="InterPro" id="IPR016039">
    <property type="entry name" value="Thiolase-like"/>
</dbReference>
<dbReference type="Pfam" id="PF07993">
    <property type="entry name" value="NAD_binding_4"/>
    <property type="match status" value="1"/>
</dbReference>
<dbReference type="SUPFAM" id="SSF52777">
    <property type="entry name" value="CoA-dependent acyltransferases"/>
    <property type="match status" value="2"/>
</dbReference>
<dbReference type="PROSITE" id="PS52004">
    <property type="entry name" value="KS3_2"/>
    <property type="match status" value="1"/>
</dbReference>
<dbReference type="SMART" id="SM00825">
    <property type="entry name" value="PKS_KS"/>
    <property type="match status" value="1"/>
</dbReference>
<dbReference type="SMART" id="SM00826">
    <property type="entry name" value="PKS_DH"/>
    <property type="match status" value="1"/>
</dbReference>
<dbReference type="GO" id="GO:0009403">
    <property type="term" value="P:toxin biosynthetic process"/>
    <property type="evidence" value="ECO:0007669"/>
    <property type="project" value="UniProtKB-ARBA"/>
</dbReference>
<protein>
    <submittedName>
        <fullName evidence="13">L-2-aminoadipate reductase</fullName>
    </submittedName>
</protein>
<dbReference type="InterPro" id="IPR000873">
    <property type="entry name" value="AMP-dep_synth/lig_dom"/>
</dbReference>
<evidence type="ECO:0000313" key="14">
    <source>
        <dbReference type="Proteomes" id="UP000243797"/>
    </source>
</evidence>
<dbReference type="SUPFAM" id="SSF53901">
    <property type="entry name" value="Thiolase-like"/>
    <property type="match status" value="1"/>
</dbReference>
<evidence type="ECO:0000256" key="3">
    <source>
        <dbReference type="ARBA" id="ARBA00022598"/>
    </source>
</evidence>
<dbReference type="GO" id="GO:0008168">
    <property type="term" value="F:methyltransferase activity"/>
    <property type="evidence" value="ECO:0007669"/>
    <property type="project" value="UniProtKB-KW"/>
</dbReference>
<reference evidence="13 14" key="1">
    <citation type="submission" date="2017-06" db="EMBL/GenBank/DDBJ databases">
        <title>Draft genome sequence of a variant of Elsinoe murrayae.</title>
        <authorList>
            <person name="Cheng Q."/>
        </authorList>
    </citation>
    <scope>NUCLEOTIDE SEQUENCE [LARGE SCALE GENOMIC DNA]</scope>
    <source>
        <strain evidence="13 14">CQ-2017a</strain>
    </source>
</reference>
<evidence type="ECO:0000256" key="9">
    <source>
        <dbReference type="SAM" id="MobiDB-lite"/>
    </source>
</evidence>
<dbReference type="SUPFAM" id="SSF55048">
    <property type="entry name" value="Probable ACP-binding domain of malonyl-CoA ACP transacylase"/>
    <property type="match status" value="1"/>
</dbReference>
<dbReference type="InterPro" id="IPR020841">
    <property type="entry name" value="PKS_Beta-ketoAc_synthase_dom"/>
</dbReference>
<keyword evidence="7" id="KW-0511">Multifunctional enzyme</keyword>
<dbReference type="InterPro" id="IPR013217">
    <property type="entry name" value="Methyltransf_12"/>
</dbReference>
<dbReference type="SUPFAM" id="SSF56801">
    <property type="entry name" value="Acetyl-CoA synthetase-like"/>
    <property type="match status" value="1"/>
</dbReference>
<dbReference type="InterPro" id="IPR020806">
    <property type="entry name" value="PKS_PP-bd"/>
</dbReference>
<keyword evidence="14" id="KW-1185">Reference proteome</keyword>
<dbReference type="Pfam" id="PF00698">
    <property type="entry name" value="Acyl_transf_1"/>
    <property type="match status" value="1"/>
</dbReference>
<feature type="region of interest" description="Disordered" evidence="9">
    <location>
        <begin position="2563"/>
        <end position="2605"/>
    </location>
</feature>
<dbReference type="STRING" id="2082308.A0A2K1QVV0"/>
<dbReference type="Pfam" id="PF02801">
    <property type="entry name" value="Ketoacyl-synt_C"/>
    <property type="match status" value="1"/>
</dbReference>
<dbReference type="CDD" id="cd02440">
    <property type="entry name" value="AdoMet_MTases"/>
    <property type="match status" value="1"/>
</dbReference>
<dbReference type="Pfam" id="PF08242">
    <property type="entry name" value="Methyltransf_12"/>
    <property type="match status" value="1"/>
</dbReference>
<dbReference type="Gene3D" id="3.40.50.12780">
    <property type="entry name" value="N-terminal domain of ligase-like"/>
    <property type="match status" value="1"/>
</dbReference>
<dbReference type="SUPFAM" id="SSF51735">
    <property type="entry name" value="NAD(P)-binding Rossmann-fold domains"/>
    <property type="match status" value="2"/>
</dbReference>
<dbReference type="InterPro" id="IPR049900">
    <property type="entry name" value="PKS_mFAS_DH"/>
</dbReference>
<dbReference type="Gene3D" id="3.30.559.30">
    <property type="entry name" value="Nonribosomal peptide synthetase, condensation domain"/>
    <property type="match status" value="1"/>
</dbReference>